<accession>A0ABY2DGN2</accession>
<protein>
    <submittedName>
        <fullName evidence="1">Uncharacterized protein</fullName>
    </submittedName>
</protein>
<proteinExistence type="predicted"/>
<gene>
    <name evidence="1" type="ORF">E1091_10495</name>
</gene>
<comment type="caution">
    <text evidence="1">The sequence shown here is derived from an EMBL/GenBank/DDBJ whole genome shotgun (WGS) entry which is preliminary data.</text>
</comment>
<dbReference type="EMBL" id="SMKE01000330">
    <property type="protein sequence ID" value="TDB95021.1"/>
    <property type="molecule type" value="Genomic_DNA"/>
</dbReference>
<evidence type="ECO:0000313" key="2">
    <source>
        <dbReference type="Proteomes" id="UP000295626"/>
    </source>
</evidence>
<keyword evidence="2" id="KW-1185">Reference proteome</keyword>
<reference evidence="1 2" key="1">
    <citation type="submission" date="2019-02" db="EMBL/GenBank/DDBJ databases">
        <title>Draft genome sequences of novel Actinobacteria.</title>
        <authorList>
            <person name="Sahin N."/>
            <person name="Ay H."/>
            <person name="Saygin H."/>
        </authorList>
    </citation>
    <scope>NUCLEOTIDE SEQUENCE [LARGE SCALE GENOMIC DNA]</scope>
    <source>
        <strain evidence="1 2">JCM 30529</strain>
    </source>
</reference>
<organism evidence="1 2">
    <name type="scientific">Micromonospora fluostatini</name>
    <dbReference type="NCBI Taxonomy" id="1629071"/>
    <lineage>
        <taxon>Bacteria</taxon>
        <taxon>Bacillati</taxon>
        <taxon>Actinomycetota</taxon>
        <taxon>Actinomycetes</taxon>
        <taxon>Micromonosporales</taxon>
        <taxon>Micromonosporaceae</taxon>
        <taxon>Micromonospora</taxon>
    </lineage>
</organism>
<dbReference type="Proteomes" id="UP000295626">
    <property type="component" value="Unassembled WGS sequence"/>
</dbReference>
<evidence type="ECO:0000313" key="1">
    <source>
        <dbReference type="EMBL" id="TDB95021.1"/>
    </source>
</evidence>
<sequence>MTHTVELLALDGRDPLGFLASLGVTRLLHDEANLDVELSYDETSARALLHGPLTTVDAVVDALVEVVDAIAADGVLPRVPATFPLPRVGATPDPMRMPRDQVSSRVHAMTNRHRAPALNNWLAVLVTDLASDIQGRAALTPYTAPAGRQSLRSFFNKPLDEVRKAPALLIRQALTRWRRVNGCTGEYLDHRVLSSAADHPSGHSTDAGVPGATWLATMSLPLLRLTGTGKLPQATLWHHLAGHRQPVMSWPLWRQPLNLHAIATLLEHPDLRPHTNSRNDILIDPAAWPALGVFTAAAAVRQPAEGRRSKGILTPIAIVAASRRPGSPAGRYSGR</sequence>
<name>A0ABY2DGN2_9ACTN</name>